<protein>
    <recommendedName>
        <fullName evidence="3">PIG-L family deacetylase</fullName>
    </recommendedName>
</protein>
<evidence type="ECO:0000313" key="1">
    <source>
        <dbReference type="EMBL" id="RJP20307.1"/>
    </source>
</evidence>
<dbReference type="SUPFAM" id="SSF102588">
    <property type="entry name" value="LmbE-like"/>
    <property type="match status" value="1"/>
</dbReference>
<organism evidence="1 2">
    <name type="scientific">Abyssobacteria bacterium (strain SURF_5)</name>
    <dbReference type="NCBI Taxonomy" id="2093360"/>
    <lineage>
        <taxon>Bacteria</taxon>
        <taxon>Pseudomonadati</taxon>
        <taxon>Candidatus Hydrogenedentota</taxon>
        <taxon>Candidatus Abyssobacteria</taxon>
    </lineage>
</organism>
<accession>A0A3A4NI89</accession>
<sequence length="242" mass="27086">MKLQKHTARNQLHPALIIAPHLDDAAFSLGSALLAGSLGAMPRILVVFSRSNYAIETPGTGDVEVVTQVRKKEEEAAAGQMQAVVEFLDFGEPLVRGACREFHEIFNKDFDPVTDPVFEPVRNKVVNIIDELQPTLAVFPLAIGNHLDHIMLNRIGLSLLAAGGTRVMFFEDQPYAGLLDEEDIVRIGNKLNRNLKPYPIPGVELERKLLLLEIYKSQLNAIDFELVRRYHAVRGLEHMWGM</sequence>
<dbReference type="InterPro" id="IPR003737">
    <property type="entry name" value="GlcNAc_PI_deacetylase-related"/>
</dbReference>
<dbReference type="Pfam" id="PF02585">
    <property type="entry name" value="PIG-L"/>
    <property type="match status" value="1"/>
</dbReference>
<name>A0A3A4NI89_ABYX5</name>
<dbReference type="AlphaFoldDB" id="A0A3A4NI89"/>
<reference evidence="1 2" key="1">
    <citation type="journal article" date="2017" name="ISME J.">
        <title>Energy and carbon metabolisms in a deep terrestrial subsurface fluid microbial community.</title>
        <authorList>
            <person name="Momper L."/>
            <person name="Jungbluth S.P."/>
            <person name="Lee M.D."/>
            <person name="Amend J.P."/>
        </authorList>
    </citation>
    <scope>NUCLEOTIDE SEQUENCE [LARGE SCALE GENOMIC DNA]</scope>
    <source>
        <strain evidence="1">SURF_5</strain>
    </source>
</reference>
<evidence type="ECO:0000313" key="2">
    <source>
        <dbReference type="Proteomes" id="UP000265882"/>
    </source>
</evidence>
<proteinExistence type="predicted"/>
<dbReference type="EMBL" id="QZKU01000078">
    <property type="protein sequence ID" value="RJP20307.1"/>
    <property type="molecule type" value="Genomic_DNA"/>
</dbReference>
<dbReference type="Proteomes" id="UP000265882">
    <property type="component" value="Unassembled WGS sequence"/>
</dbReference>
<dbReference type="Gene3D" id="3.40.50.10320">
    <property type="entry name" value="LmbE-like"/>
    <property type="match status" value="1"/>
</dbReference>
<dbReference type="InterPro" id="IPR024078">
    <property type="entry name" value="LmbE-like_dom_sf"/>
</dbReference>
<gene>
    <name evidence="1" type="ORF">C4520_11640</name>
</gene>
<comment type="caution">
    <text evidence="1">The sequence shown here is derived from an EMBL/GenBank/DDBJ whole genome shotgun (WGS) entry which is preliminary data.</text>
</comment>
<evidence type="ECO:0008006" key="3">
    <source>
        <dbReference type="Google" id="ProtNLM"/>
    </source>
</evidence>